<evidence type="ECO:0000313" key="3">
    <source>
        <dbReference type="Proteomes" id="UP000295083"/>
    </source>
</evidence>
<feature type="compositionally biased region" description="Basic and acidic residues" evidence="1">
    <location>
        <begin position="220"/>
        <end position="234"/>
    </location>
</feature>
<dbReference type="AlphaFoldDB" id="A0A4R8PR25"/>
<name>A0A4R8PR25_9PEZI</name>
<feature type="region of interest" description="Disordered" evidence="1">
    <location>
        <begin position="220"/>
        <end position="240"/>
    </location>
</feature>
<comment type="caution">
    <text evidence="2">The sequence shown here is derived from an EMBL/GenBank/DDBJ whole genome shotgun (WGS) entry which is preliminary data.</text>
</comment>
<proteinExistence type="predicted"/>
<accession>A0A4R8PR25</accession>
<dbReference type="EMBL" id="QAPG01001412">
    <property type="protein sequence ID" value="TDZ28067.1"/>
    <property type="molecule type" value="Genomic_DNA"/>
</dbReference>
<protein>
    <recommendedName>
        <fullName evidence="4">Peroxin 20</fullName>
    </recommendedName>
</protein>
<keyword evidence="3" id="KW-1185">Reference proteome</keyword>
<evidence type="ECO:0000256" key="1">
    <source>
        <dbReference type="SAM" id="MobiDB-lite"/>
    </source>
</evidence>
<feature type="compositionally biased region" description="Polar residues" evidence="1">
    <location>
        <begin position="97"/>
        <end position="115"/>
    </location>
</feature>
<gene>
    <name evidence="2" type="ORF">C8035_v002781</name>
</gene>
<evidence type="ECO:0000313" key="2">
    <source>
        <dbReference type="EMBL" id="TDZ28067.1"/>
    </source>
</evidence>
<reference evidence="2 3" key="1">
    <citation type="submission" date="2018-11" db="EMBL/GenBank/DDBJ databases">
        <title>Genome sequence and assembly of Colletotrichum spinosum.</title>
        <authorList>
            <person name="Gan P."/>
            <person name="Shirasu K."/>
        </authorList>
    </citation>
    <scope>NUCLEOTIDE SEQUENCE [LARGE SCALE GENOMIC DNA]</scope>
    <source>
        <strain evidence="2 3">CBS 515.97</strain>
    </source>
</reference>
<feature type="region of interest" description="Disordered" evidence="1">
    <location>
        <begin position="1"/>
        <end position="38"/>
    </location>
</feature>
<organism evidence="2 3">
    <name type="scientific">Colletotrichum spinosum</name>
    <dbReference type="NCBI Taxonomy" id="1347390"/>
    <lineage>
        <taxon>Eukaryota</taxon>
        <taxon>Fungi</taxon>
        <taxon>Dikarya</taxon>
        <taxon>Ascomycota</taxon>
        <taxon>Pezizomycotina</taxon>
        <taxon>Sordariomycetes</taxon>
        <taxon>Hypocreomycetidae</taxon>
        <taxon>Glomerellales</taxon>
        <taxon>Glomerellaceae</taxon>
        <taxon>Colletotrichum</taxon>
        <taxon>Colletotrichum orbiculare species complex</taxon>
    </lineage>
</organism>
<sequence>MGDTSCSGSSPFKSLVEHSARDRSLHQDRVSSLPNRQHGFRSVTAASTTQAHEAFGSFLTSNGSGPQVKSLDQQYSSLHRPQHTLRHLPVGTLPYGPQSTPEMPPQSGASFTSRQIPGDSSWAQDFAAFTRGNFGTGSDFREVPLSQVGFTRGTAPFHFVSLRPGLTATSGSIGHSGAANSVAAAAEAEFGFEMDQWIAAHEDRHIEDLETIMEELARDLERKRLSPPESRDSQEPNMDSCALDNREDAALEAGDQFEQQDMGAVATLFQNTAANSSSVGHEEATVLSVVGKPAERMRTETDGVLASGNLAHDQSELSVAARQILESVQHEQGEKWKNSQFLLLMRDFRDGNKDVIESEVRDTGSFGRGRTAANN</sequence>
<evidence type="ECO:0008006" key="4">
    <source>
        <dbReference type="Google" id="ProtNLM"/>
    </source>
</evidence>
<dbReference type="Proteomes" id="UP000295083">
    <property type="component" value="Unassembled WGS sequence"/>
</dbReference>
<feature type="region of interest" description="Disordered" evidence="1">
    <location>
        <begin position="92"/>
        <end position="116"/>
    </location>
</feature>
<feature type="compositionally biased region" description="Polar residues" evidence="1">
    <location>
        <begin position="1"/>
        <end position="12"/>
    </location>
</feature>
<feature type="compositionally biased region" description="Basic and acidic residues" evidence="1">
    <location>
        <begin position="15"/>
        <end position="29"/>
    </location>
</feature>